<dbReference type="Proteomes" id="UP000583266">
    <property type="component" value="Unassembled WGS sequence"/>
</dbReference>
<evidence type="ECO:0000259" key="1">
    <source>
        <dbReference type="Pfam" id="PF12902"/>
    </source>
</evidence>
<reference evidence="2 3" key="1">
    <citation type="submission" date="2020-04" db="EMBL/GenBank/DDBJ databases">
        <title>Chitinophaga sp. G-6-1-13 sp. nov., isolated from soil.</title>
        <authorList>
            <person name="Dahal R.H."/>
            <person name="Chaudhary D.K."/>
        </authorList>
    </citation>
    <scope>NUCLEOTIDE SEQUENCE [LARGE SCALE GENOMIC DNA]</scope>
    <source>
        <strain evidence="2 3">G-6-1-13</strain>
    </source>
</reference>
<feature type="domain" description="Iminophenyl-pyruvate dimer synthase" evidence="1">
    <location>
        <begin position="14"/>
        <end position="234"/>
    </location>
</feature>
<dbReference type="InterPro" id="IPR012347">
    <property type="entry name" value="Ferritin-like"/>
</dbReference>
<gene>
    <name evidence="2" type="ORF">HHL17_20985</name>
</gene>
<accession>A0A848GVF0</accession>
<dbReference type="EMBL" id="JABBGC010000002">
    <property type="protein sequence ID" value="NML39688.1"/>
    <property type="molecule type" value="Genomic_DNA"/>
</dbReference>
<protein>
    <recommendedName>
        <fullName evidence="1">Iminophenyl-pyruvate dimer synthase domain-containing protein</fullName>
    </recommendedName>
</protein>
<dbReference type="PANTHER" id="PTHR34400:SF4">
    <property type="entry name" value="MEMBRANE PROTEIN"/>
    <property type="match status" value="1"/>
</dbReference>
<dbReference type="Gene3D" id="1.20.1260.10">
    <property type="match status" value="1"/>
</dbReference>
<dbReference type="AlphaFoldDB" id="A0A848GVF0"/>
<evidence type="ECO:0000313" key="2">
    <source>
        <dbReference type="EMBL" id="NML39688.1"/>
    </source>
</evidence>
<sequence length="350" mass="39091">MNLQDQLLPLKEKLQKAIELELATIPPYLTALFSMRPGSNAMASSIIRSVVMEEMLHMLLAGNLLSAVGGNVKLGKDNIPVYPVQMEFQGKQFKNRQFDIHLAAFSQDTINVFLQIELPDGWAVAPLEFDKITVPGLTIGEFYRGIKEDLMDLCKTYGEQNVFTGKKENQISEEYFWRGGGTPIVITSLGTASAAIDLIIEQGEGTTEPIAVKAFNFSTTDEVPHYFRFNEIYHGRLYTPQDDPHLPPTGNVIDIDYNAIFPIKTSCKSSDLLQFPALSYLNNLFNTNYATMLSQLEEGFNGNPAAFYTAILNGMHKLSPLAYNLVQLPIPGDPQGRHAAPSFEWHRDHE</sequence>
<dbReference type="PANTHER" id="PTHR34400">
    <property type="match status" value="1"/>
</dbReference>
<name>A0A848GVF0_9BACT</name>
<dbReference type="RefSeq" id="WP_169226749.1">
    <property type="nucleotide sequence ID" value="NZ_JABBGC010000002.1"/>
</dbReference>
<proteinExistence type="predicted"/>
<organism evidence="2 3">
    <name type="scientific">Chitinophaga fulva</name>
    <dbReference type="NCBI Taxonomy" id="2728842"/>
    <lineage>
        <taxon>Bacteria</taxon>
        <taxon>Pseudomonadati</taxon>
        <taxon>Bacteroidota</taxon>
        <taxon>Chitinophagia</taxon>
        <taxon>Chitinophagales</taxon>
        <taxon>Chitinophagaceae</taxon>
        <taxon>Chitinophaga</taxon>
    </lineage>
</organism>
<dbReference type="Pfam" id="PF12902">
    <property type="entry name" value="Ferritin-like"/>
    <property type="match status" value="1"/>
</dbReference>
<keyword evidence="3" id="KW-1185">Reference proteome</keyword>
<dbReference type="InterPro" id="IPR026820">
    <property type="entry name" value="VioB/RebD_dom"/>
</dbReference>
<comment type="caution">
    <text evidence="2">The sequence shown here is derived from an EMBL/GenBank/DDBJ whole genome shotgun (WGS) entry which is preliminary data.</text>
</comment>
<evidence type="ECO:0000313" key="3">
    <source>
        <dbReference type="Proteomes" id="UP000583266"/>
    </source>
</evidence>